<dbReference type="Pfam" id="PF05974">
    <property type="entry name" value="DUF892"/>
    <property type="match status" value="1"/>
</dbReference>
<dbReference type="EMBL" id="JBHTMP010000001">
    <property type="protein sequence ID" value="MFD1319503.1"/>
    <property type="molecule type" value="Genomic_DNA"/>
</dbReference>
<dbReference type="InterPro" id="IPR010287">
    <property type="entry name" value="DUF892_YciF-like"/>
</dbReference>
<feature type="coiled-coil region" evidence="1">
    <location>
        <begin position="132"/>
        <end position="159"/>
    </location>
</feature>
<gene>
    <name evidence="2" type="ORF">ACFQ4H_00080</name>
</gene>
<dbReference type="SUPFAM" id="SSF47240">
    <property type="entry name" value="Ferritin-like"/>
    <property type="match status" value="1"/>
</dbReference>
<accession>A0ABW3Y526</accession>
<dbReference type="InterPro" id="IPR009078">
    <property type="entry name" value="Ferritin-like_SF"/>
</dbReference>
<evidence type="ECO:0000313" key="3">
    <source>
        <dbReference type="Proteomes" id="UP001597260"/>
    </source>
</evidence>
<protein>
    <submittedName>
        <fullName evidence="2">DUF892 family protein</fullName>
    </submittedName>
</protein>
<organism evidence="2 3">
    <name type="scientific">Micromonospora sonneratiae</name>
    <dbReference type="NCBI Taxonomy" id="1184706"/>
    <lineage>
        <taxon>Bacteria</taxon>
        <taxon>Bacillati</taxon>
        <taxon>Actinomycetota</taxon>
        <taxon>Actinomycetes</taxon>
        <taxon>Micromonosporales</taxon>
        <taxon>Micromonosporaceae</taxon>
        <taxon>Micromonospora</taxon>
    </lineage>
</organism>
<dbReference type="InterPro" id="IPR012347">
    <property type="entry name" value="Ferritin-like"/>
</dbReference>
<keyword evidence="1" id="KW-0175">Coiled coil</keyword>
<keyword evidence="3" id="KW-1185">Reference proteome</keyword>
<comment type="caution">
    <text evidence="2">The sequence shown here is derived from an EMBL/GenBank/DDBJ whole genome shotgun (WGS) entry which is preliminary data.</text>
</comment>
<sequence>MAVDTPEALFFYELGILRDAEASGGRLLDWICGHIQNSELAQELRRQRTLSDQHQENIVRCLEVLAAAPLETPSTTVEGIRSRLEEFNRLRPSPELLDLFAVGTVIRFMDFSVTSYRSMVDWTMLMGQTECARNLRKNLAQKEEGVEALERLHHRLSREVLTPA</sequence>
<reference evidence="3" key="1">
    <citation type="journal article" date="2019" name="Int. J. Syst. Evol. Microbiol.">
        <title>The Global Catalogue of Microorganisms (GCM) 10K type strain sequencing project: providing services to taxonomists for standard genome sequencing and annotation.</title>
        <authorList>
            <consortium name="The Broad Institute Genomics Platform"/>
            <consortium name="The Broad Institute Genome Sequencing Center for Infectious Disease"/>
            <person name="Wu L."/>
            <person name="Ma J."/>
        </authorList>
    </citation>
    <scope>NUCLEOTIDE SEQUENCE [LARGE SCALE GENOMIC DNA]</scope>
    <source>
        <strain evidence="3">JCM 31037</strain>
    </source>
</reference>
<proteinExistence type="predicted"/>
<dbReference type="Proteomes" id="UP001597260">
    <property type="component" value="Unassembled WGS sequence"/>
</dbReference>
<dbReference type="RefSeq" id="WP_377565371.1">
    <property type="nucleotide sequence ID" value="NZ_JBHTMP010000001.1"/>
</dbReference>
<evidence type="ECO:0000256" key="1">
    <source>
        <dbReference type="SAM" id="Coils"/>
    </source>
</evidence>
<dbReference type="Gene3D" id="1.20.1260.10">
    <property type="match status" value="1"/>
</dbReference>
<name>A0ABW3Y526_9ACTN</name>
<evidence type="ECO:0000313" key="2">
    <source>
        <dbReference type="EMBL" id="MFD1319503.1"/>
    </source>
</evidence>